<reference evidence="1" key="1">
    <citation type="submission" date="2015-01" db="EMBL/GenBank/DDBJ databases">
        <title>Transcriptome Assembly of Fopius arisanus.</title>
        <authorList>
            <person name="Geib S."/>
        </authorList>
    </citation>
    <scope>NUCLEOTIDE SEQUENCE</scope>
</reference>
<dbReference type="InterPro" id="IPR036397">
    <property type="entry name" value="RNaseH_sf"/>
</dbReference>
<dbReference type="EMBL" id="GBYB01011022">
    <property type="protein sequence ID" value="JAG80789.1"/>
    <property type="molecule type" value="Transcribed_RNA"/>
</dbReference>
<dbReference type="PANTHER" id="PTHR47326">
    <property type="entry name" value="TRANSPOSABLE ELEMENT TC3 TRANSPOSASE-LIKE PROTEIN"/>
    <property type="match status" value="1"/>
</dbReference>
<dbReference type="PANTHER" id="PTHR47326:SF1">
    <property type="entry name" value="HTH PSQ-TYPE DOMAIN-CONTAINING PROTEIN"/>
    <property type="match status" value="1"/>
</dbReference>
<proteinExistence type="predicted"/>
<name>A0A0C9RCZ9_9HYME</name>
<sequence length="105" mass="11991">MDFFLWGYLKDKVYEVTINTPEKMIARLHGAVALIAPEMLRRVEAEVVRRAQLCLDPAGGHFEQVCQVINSDAANEYSERDKIKAREDKRVRIAIVVLSCRITSN</sequence>
<protein>
    <submittedName>
        <fullName evidence="1">AIFM2 protein</fullName>
    </submittedName>
</protein>
<organism evidence="1">
    <name type="scientific">Fopius arisanus</name>
    <dbReference type="NCBI Taxonomy" id="64838"/>
    <lineage>
        <taxon>Eukaryota</taxon>
        <taxon>Metazoa</taxon>
        <taxon>Ecdysozoa</taxon>
        <taxon>Arthropoda</taxon>
        <taxon>Hexapoda</taxon>
        <taxon>Insecta</taxon>
        <taxon>Pterygota</taxon>
        <taxon>Neoptera</taxon>
        <taxon>Endopterygota</taxon>
        <taxon>Hymenoptera</taxon>
        <taxon>Apocrita</taxon>
        <taxon>Ichneumonoidea</taxon>
        <taxon>Braconidae</taxon>
        <taxon>Opiinae</taxon>
        <taxon>Fopius</taxon>
    </lineage>
</organism>
<dbReference type="AlphaFoldDB" id="A0A0C9RCZ9"/>
<dbReference type="GO" id="GO:0003676">
    <property type="term" value="F:nucleic acid binding"/>
    <property type="evidence" value="ECO:0007669"/>
    <property type="project" value="InterPro"/>
</dbReference>
<dbReference type="Gene3D" id="3.30.420.10">
    <property type="entry name" value="Ribonuclease H-like superfamily/Ribonuclease H"/>
    <property type="match status" value="1"/>
</dbReference>
<gene>
    <name evidence="1" type="primary">AIFM2</name>
    <name evidence="1" type="ORF">g.8943</name>
</gene>
<accession>A0A0C9RCZ9</accession>
<evidence type="ECO:0000313" key="1">
    <source>
        <dbReference type="EMBL" id="JAG80789.1"/>
    </source>
</evidence>